<dbReference type="InterPro" id="IPR023267">
    <property type="entry name" value="RCMT"/>
</dbReference>
<dbReference type="GO" id="GO:0031167">
    <property type="term" value="P:rRNA methylation"/>
    <property type="evidence" value="ECO:0007669"/>
    <property type="project" value="TreeGrafter"/>
</dbReference>
<dbReference type="GO" id="GO:0008173">
    <property type="term" value="F:RNA methyltransferase activity"/>
    <property type="evidence" value="ECO:0007669"/>
    <property type="project" value="InterPro"/>
</dbReference>
<feature type="active site" description="Nucleophile" evidence="11">
    <location>
        <position position="365"/>
    </location>
</feature>
<keyword evidence="13" id="KW-1185">Reference proteome</keyword>
<evidence type="ECO:0000256" key="8">
    <source>
        <dbReference type="ARBA" id="ARBA00023128"/>
    </source>
</evidence>
<feature type="binding site" evidence="11">
    <location>
        <position position="258"/>
    </location>
    <ligand>
        <name>S-adenosyl-L-methionine</name>
        <dbReference type="ChEBI" id="CHEBI:59789"/>
    </ligand>
</feature>
<keyword evidence="6 11" id="KW-0694">RNA-binding</keyword>
<accession>A0A914E878</accession>
<dbReference type="GO" id="GO:0005762">
    <property type="term" value="C:mitochondrial large ribosomal subunit"/>
    <property type="evidence" value="ECO:0007669"/>
    <property type="project" value="TreeGrafter"/>
</dbReference>
<dbReference type="PRINTS" id="PR02008">
    <property type="entry name" value="RCMTFAMILY"/>
</dbReference>
<dbReference type="Proteomes" id="UP000887540">
    <property type="component" value="Unplaced"/>
</dbReference>
<evidence type="ECO:0000259" key="12">
    <source>
        <dbReference type="PROSITE" id="PS51686"/>
    </source>
</evidence>
<keyword evidence="4 11" id="KW-0808">Transferase</keyword>
<evidence type="ECO:0000256" key="1">
    <source>
        <dbReference type="ARBA" id="ARBA00004173"/>
    </source>
</evidence>
<dbReference type="AlphaFoldDB" id="A0A914E878"/>
<evidence type="ECO:0000313" key="13">
    <source>
        <dbReference type="Proteomes" id="UP000887540"/>
    </source>
</evidence>
<feature type="binding site" evidence="11">
    <location>
        <position position="291"/>
    </location>
    <ligand>
        <name>S-adenosyl-L-methionine</name>
        <dbReference type="ChEBI" id="CHEBI:59789"/>
    </ligand>
</feature>
<keyword evidence="3 11" id="KW-0489">Methyltransferase</keyword>
<dbReference type="FunFam" id="3.40.50.150:FF:000055">
    <property type="entry name" value="5-methylcytosine rRNA methyltransferase NSUN4"/>
    <property type="match status" value="1"/>
</dbReference>
<dbReference type="SUPFAM" id="SSF53335">
    <property type="entry name" value="S-adenosyl-L-methionine-dependent methyltransferases"/>
    <property type="match status" value="1"/>
</dbReference>
<reference evidence="14" key="1">
    <citation type="submission" date="2022-11" db="UniProtKB">
        <authorList>
            <consortium name="WormBaseParasite"/>
        </authorList>
    </citation>
    <scope>IDENTIFICATION</scope>
</reference>
<comment type="similarity">
    <text evidence="11">Belongs to the class I-like SAM-binding methyltransferase superfamily. RsmB/NOP family.</text>
</comment>
<evidence type="ECO:0000256" key="9">
    <source>
        <dbReference type="ARBA" id="ARBA00042050"/>
    </source>
</evidence>
<protein>
    <recommendedName>
        <fullName evidence="9">NOL1/NOP2/Sun domain family member 4</fullName>
    </recommendedName>
</protein>
<dbReference type="GO" id="GO:0003723">
    <property type="term" value="F:RNA binding"/>
    <property type="evidence" value="ECO:0007669"/>
    <property type="project" value="UniProtKB-UniRule"/>
</dbReference>
<keyword evidence="7" id="KW-0809">Transit peptide</keyword>
<name>A0A914E878_9BILA</name>
<dbReference type="PROSITE" id="PS51686">
    <property type="entry name" value="SAM_MT_RSMB_NOP"/>
    <property type="match status" value="1"/>
</dbReference>
<feature type="binding site" evidence="11">
    <location>
        <position position="310"/>
    </location>
    <ligand>
        <name>S-adenosyl-L-methionine</name>
        <dbReference type="ChEBI" id="CHEBI:59789"/>
    </ligand>
</feature>
<evidence type="ECO:0000313" key="14">
    <source>
        <dbReference type="WBParaSite" id="ACRNAN_scaffold6225.g26084.t1"/>
    </source>
</evidence>
<dbReference type="WBParaSite" id="ACRNAN_scaffold6225.g26084.t1">
    <property type="protein sequence ID" value="ACRNAN_scaffold6225.g26084.t1"/>
    <property type="gene ID" value="ACRNAN_scaffold6225.g26084"/>
</dbReference>
<keyword evidence="8" id="KW-0496">Mitochondrion</keyword>
<comment type="subcellular location">
    <subcellularLocation>
        <location evidence="1">Mitochondrion</location>
    </subcellularLocation>
</comment>
<comment type="catalytic activity">
    <reaction evidence="10">
        <text>a cytidine in rRNA + S-adenosyl-L-methionine = a 5-methylcytidine in rRNA + S-adenosyl-L-homocysteine + H(+)</text>
        <dbReference type="Rhea" id="RHEA:61484"/>
        <dbReference type="Rhea" id="RHEA-COMP:15836"/>
        <dbReference type="Rhea" id="RHEA-COMP:15837"/>
        <dbReference type="ChEBI" id="CHEBI:15378"/>
        <dbReference type="ChEBI" id="CHEBI:57856"/>
        <dbReference type="ChEBI" id="CHEBI:59789"/>
        <dbReference type="ChEBI" id="CHEBI:74483"/>
        <dbReference type="ChEBI" id="CHEBI:82748"/>
    </reaction>
</comment>
<evidence type="ECO:0000256" key="5">
    <source>
        <dbReference type="ARBA" id="ARBA00022691"/>
    </source>
</evidence>
<dbReference type="InterPro" id="IPR029063">
    <property type="entry name" value="SAM-dependent_MTases_sf"/>
</dbReference>
<keyword evidence="2" id="KW-0698">rRNA processing</keyword>
<dbReference type="PANTHER" id="PTHR22808">
    <property type="entry name" value="NCL1 YEAST -RELATED NOL1/NOP2/FMU SUN DOMAIN-CONTAINING"/>
    <property type="match status" value="1"/>
</dbReference>
<keyword evidence="5 11" id="KW-0949">S-adenosyl-L-methionine</keyword>
<evidence type="ECO:0000256" key="2">
    <source>
        <dbReference type="ARBA" id="ARBA00022552"/>
    </source>
</evidence>
<dbReference type="Pfam" id="PF01189">
    <property type="entry name" value="Methyltr_RsmB-F"/>
    <property type="match status" value="1"/>
</dbReference>
<evidence type="ECO:0000256" key="10">
    <source>
        <dbReference type="ARBA" id="ARBA00049302"/>
    </source>
</evidence>
<sequence length="440" mass="49669">MMKFKPKVAKHIPIKTPSMHALDHFDFYYGPLFGKKWPSIRLGLLTPKKFVAVLNRFSHDIDVNENILQDLGAQDLMQILRKGFVYVKSMDKGTNNDWDLEADQISFERNLQNEPDETDDFDEEKSFRTSAGLKEFRRPSEVFEFGQDKTNMSDSRDIEITGLEGMGIQLEKVDDFITIPNALKVYTYDRTWLNDYPTPVKDDNGIYSWWLLDGGSIIPVLALDLKETDSVLDMCAAPGGKSLLILQTGCFDKLTCNEVKMSRLGQLRRALANYVPDDDPIVEKVILKRKDAASLEQWDDIAVYDKVLLDAPCTTDKLSVLQDDENLFSSSMTQIRLDLPATQTKLLINALRSVKVGGTVVYSTCSLAPNQNDVVVDNAVSIAESKFGIKVVEKSLALETKLVSSGLYRFSTNCHRGHLILPFLPSNFGPMYICKLQRIK</sequence>
<organism evidence="13 14">
    <name type="scientific">Acrobeloides nanus</name>
    <dbReference type="NCBI Taxonomy" id="290746"/>
    <lineage>
        <taxon>Eukaryota</taxon>
        <taxon>Metazoa</taxon>
        <taxon>Ecdysozoa</taxon>
        <taxon>Nematoda</taxon>
        <taxon>Chromadorea</taxon>
        <taxon>Rhabditida</taxon>
        <taxon>Tylenchina</taxon>
        <taxon>Cephalobomorpha</taxon>
        <taxon>Cephaloboidea</taxon>
        <taxon>Cephalobidae</taxon>
        <taxon>Acrobeloides</taxon>
    </lineage>
</organism>
<dbReference type="Gene3D" id="3.40.50.150">
    <property type="entry name" value="Vaccinia Virus protein VP39"/>
    <property type="match status" value="1"/>
</dbReference>
<evidence type="ECO:0000256" key="6">
    <source>
        <dbReference type="ARBA" id="ARBA00022884"/>
    </source>
</evidence>
<evidence type="ECO:0000256" key="3">
    <source>
        <dbReference type="ARBA" id="ARBA00022603"/>
    </source>
</evidence>
<dbReference type="InterPro" id="IPR001678">
    <property type="entry name" value="MeTrfase_RsmB-F_NOP2_dom"/>
</dbReference>
<evidence type="ECO:0000256" key="7">
    <source>
        <dbReference type="ARBA" id="ARBA00022946"/>
    </source>
</evidence>
<feature type="binding site" evidence="11">
    <location>
        <begin position="235"/>
        <end position="241"/>
    </location>
    <ligand>
        <name>S-adenosyl-L-methionine</name>
        <dbReference type="ChEBI" id="CHEBI:59789"/>
    </ligand>
</feature>
<evidence type="ECO:0000256" key="4">
    <source>
        <dbReference type="ARBA" id="ARBA00022679"/>
    </source>
</evidence>
<dbReference type="Gene3D" id="6.20.240.40">
    <property type="match status" value="1"/>
</dbReference>
<dbReference type="PANTHER" id="PTHR22808:SF3">
    <property type="entry name" value="5-METHYLCYTOSINE RRNA METHYLTRANSFERASE NSUN4"/>
    <property type="match status" value="1"/>
</dbReference>
<feature type="domain" description="SAM-dependent MTase RsmB/NOP-type" evidence="12">
    <location>
        <begin position="131"/>
        <end position="439"/>
    </location>
</feature>
<evidence type="ECO:0000256" key="11">
    <source>
        <dbReference type="PROSITE-ProRule" id="PRU01023"/>
    </source>
</evidence>
<proteinExistence type="inferred from homology"/>
<dbReference type="InterPro" id="IPR049560">
    <property type="entry name" value="MeTrfase_RsmB-F_NOP2_cat"/>
</dbReference>